<dbReference type="InterPro" id="IPR037523">
    <property type="entry name" value="VOC_core"/>
</dbReference>
<comment type="caution">
    <text evidence="2">The sequence shown here is derived from an EMBL/GenBank/DDBJ whole genome shotgun (WGS) entry which is preliminary data.</text>
</comment>
<keyword evidence="3" id="KW-1185">Reference proteome</keyword>
<reference evidence="3" key="1">
    <citation type="journal article" date="2019" name="Int. J. Syst. Evol. Microbiol.">
        <title>The Global Catalogue of Microorganisms (GCM) 10K type strain sequencing project: providing services to taxonomists for standard genome sequencing and annotation.</title>
        <authorList>
            <consortium name="The Broad Institute Genomics Platform"/>
            <consortium name="The Broad Institute Genome Sequencing Center for Infectious Disease"/>
            <person name="Wu L."/>
            <person name="Ma J."/>
        </authorList>
    </citation>
    <scope>NUCLEOTIDE SEQUENCE [LARGE SCALE GENOMIC DNA]</scope>
    <source>
        <strain evidence="3">DFY28</strain>
    </source>
</reference>
<dbReference type="EMBL" id="JBHSQI010000001">
    <property type="protein sequence ID" value="MFC6152331.1"/>
    <property type="molecule type" value="Genomic_DNA"/>
</dbReference>
<dbReference type="Gene3D" id="3.10.180.10">
    <property type="entry name" value="2,3-Dihydroxybiphenyl 1,2-Dioxygenase, domain 1"/>
    <property type="match status" value="2"/>
</dbReference>
<evidence type="ECO:0000313" key="3">
    <source>
        <dbReference type="Proteomes" id="UP001596098"/>
    </source>
</evidence>
<proteinExistence type="predicted"/>
<accession>A0ABW1QS86</accession>
<dbReference type="PROSITE" id="PS51819">
    <property type="entry name" value="VOC"/>
    <property type="match status" value="1"/>
</dbReference>
<feature type="domain" description="VOC" evidence="1">
    <location>
        <begin position="171"/>
        <end position="317"/>
    </location>
</feature>
<dbReference type="Proteomes" id="UP001596098">
    <property type="component" value="Unassembled WGS sequence"/>
</dbReference>
<dbReference type="SUPFAM" id="SSF54593">
    <property type="entry name" value="Glyoxalase/Bleomycin resistance protein/Dihydroxybiphenyl dioxygenase"/>
    <property type="match status" value="2"/>
</dbReference>
<evidence type="ECO:0000259" key="1">
    <source>
        <dbReference type="PROSITE" id="PS51819"/>
    </source>
</evidence>
<gene>
    <name evidence="2" type="ORF">ACFPWU_01465</name>
</gene>
<evidence type="ECO:0000313" key="2">
    <source>
        <dbReference type="EMBL" id="MFC6152331.1"/>
    </source>
</evidence>
<sequence>MSSLLTGGVNAAFLGVAELQPHLDLYVGQLGWEVHRSGVVSSEEAARLWGEGVGETPFTELRAAGAATGRIFLLEVAGREVGQHPMQADTGLLAINMYTRDLDVSYDVLSAAGQTFRTPPASWAVPLGDKLVTVTQSFLLAPDGVDIVFVQPAEARGTAAWDADPERHYTELTSVVCHVEDFEAEAAFWGPEGLGMSQWYDVTFSHPGLDAMAQLPDGSVMRLAFMAGATTARLEITRLENRDLGVDHRTVQRTGRHLGHTGWLFTVPDVAAVAAAVRAAGGEVLSDVHAGPAELFAGARVAFVNTPNGLPVTFVETA</sequence>
<dbReference type="RefSeq" id="WP_128220521.1">
    <property type="nucleotide sequence ID" value="NZ_CP034929.1"/>
</dbReference>
<name>A0ABW1QS86_9ACTN</name>
<organism evidence="2 3">
    <name type="scientific">Nocardioides yefusunii</name>
    <dbReference type="NCBI Taxonomy" id="2500546"/>
    <lineage>
        <taxon>Bacteria</taxon>
        <taxon>Bacillati</taxon>
        <taxon>Actinomycetota</taxon>
        <taxon>Actinomycetes</taxon>
        <taxon>Propionibacteriales</taxon>
        <taxon>Nocardioidaceae</taxon>
        <taxon>Nocardioides</taxon>
    </lineage>
</organism>
<dbReference type="InterPro" id="IPR029068">
    <property type="entry name" value="Glyas_Bleomycin-R_OHBP_Dase"/>
</dbReference>
<protein>
    <recommendedName>
        <fullName evidence="1">VOC domain-containing protein</fullName>
    </recommendedName>
</protein>